<keyword evidence="2" id="KW-0479">Metal-binding</keyword>
<sequence length="512" mass="61631">MQTVPHHHLTHHFWERESVPSKLPFLYRESMSRHRSPSGTHHSSRLDVLENQEGRSLRERQHPWQHPDIIHRKKHMEQNEYVPSRKTLDKIFPLKPVLHKRAFSLSNVTKPEHQERFYSCLPALTHQAAVRHQQKAGRKLDPLNLDREHQEHKQTHFSKEIHSKEIILQQKIFKTEETLRRVQKEKTKERNQSYFEDNRFYTNGYSDWDEERHRYGNGRDDMERWEEWEREVKRSREREGRRRPLTLEMAKSHKLEEKREWDDYEHTAKGWNRETGNGRRERGMGQDNHVRRRSEMHNLREDDVRKPNTSDSMRRDRAHLKHERRENKEGLYQLTSRLMKEAAGSTDRIPSQRGNRLQQVELSPEEDPDAPHQLVPCNVCHRCFARERLETHMRVCEKKRPQRKVFDMSQYRAKGTELEEFMKINSRSKTPERKKNNWRQKHEAFIQTMRQGRSHEPQSVSNLNPEYVTCPHCGRKFAPGPAERHIPKCQNIKSRPAPPKQPQTSARKRTAR</sequence>
<reference evidence="9 10" key="1">
    <citation type="submission" date="2024-05" db="EMBL/GenBank/DDBJ databases">
        <title>A high-quality chromosomal-level genome assembly of Topmouth culter (Culter alburnus).</title>
        <authorList>
            <person name="Zhao H."/>
        </authorList>
    </citation>
    <scope>NUCLEOTIDE SEQUENCE [LARGE SCALE GENOMIC DNA]</scope>
    <source>
        <strain evidence="9">CATC2023</strain>
        <tissue evidence="9">Muscle</tissue>
    </source>
</reference>
<dbReference type="InterPro" id="IPR026104">
    <property type="entry name" value="ZNF_C2HC_dom_1C"/>
</dbReference>
<dbReference type="Gene3D" id="3.30.160.60">
    <property type="entry name" value="Classic Zinc Finger"/>
    <property type="match status" value="2"/>
</dbReference>
<evidence type="ECO:0000256" key="4">
    <source>
        <dbReference type="ARBA" id="ARBA00022833"/>
    </source>
</evidence>
<evidence type="ECO:0000256" key="6">
    <source>
        <dbReference type="PROSITE-ProRule" id="PRU01371"/>
    </source>
</evidence>
<dbReference type="GO" id="GO:0008270">
    <property type="term" value="F:zinc ion binding"/>
    <property type="evidence" value="ECO:0007669"/>
    <property type="project" value="UniProtKB-KW"/>
</dbReference>
<feature type="compositionally biased region" description="Basic and acidic residues" evidence="7">
    <location>
        <begin position="269"/>
        <end position="284"/>
    </location>
</feature>
<dbReference type="AlphaFoldDB" id="A0AAW1ZCW5"/>
<evidence type="ECO:0000256" key="7">
    <source>
        <dbReference type="SAM" id="MobiDB-lite"/>
    </source>
</evidence>
<evidence type="ECO:0000256" key="1">
    <source>
        <dbReference type="ARBA" id="ARBA00010843"/>
    </source>
</evidence>
<dbReference type="PANTHER" id="PTHR14649:SF1">
    <property type="entry name" value="ZINC FINGER C2HC DOMAIN-CONTAINING PROTEIN 1C"/>
    <property type="match status" value="1"/>
</dbReference>
<evidence type="ECO:0000256" key="3">
    <source>
        <dbReference type="ARBA" id="ARBA00022771"/>
    </source>
</evidence>
<evidence type="ECO:0000313" key="10">
    <source>
        <dbReference type="Proteomes" id="UP001479290"/>
    </source>
</evidence>
<feature type="region of interest" description="Disordered" evidence="7">
    <location>
        <begin position="479"/>
        <end position="512"/>
    </location>
</feature>
<dbReference type="PROSITE" id="PS52027">
    <property type="entry name" value="ZF_C2HC_C3H"/>
    <property type="match status" value="2"/>
</dbReference>
<feature type="domain" description="C2HC/C3H-type" evidence="8">
    <location>
        <begin position="466"/>
        <end position="495"/>
    </location>
</feature>
<feature type="domain" description="C2HC/C3H-type" evidence="8">
    <location>
        <begin position="373"/>
        <end position="402"/>
    </location>
</feature>
<dbReference type="PANTHER" id="PTHR14649">
    <property type="entry name" value="ZINC FINGER C2HC DOMAIN-CONTAINING PROTEIN 1C"/>
    <property type="match status" value="1"/>
</dbReference>
<dbReference type="InterPro" id="IPR049899">
    <property type="entry name" value="Znf_C2HC_C3H"/>
</dbReference>
<keyword evidence="10" id="KW-1185">Reference proteome</keyword>
<keyword evidence="3 6" id="KW-0863">Zinc-finger</keyword>
<feature type="region of interest" description="Disordered" evidence="7">
    <location>
        <begin position="269"/>
        <end position="370"/>
    </location>
</feature>
<dbReference type="EMBL" id="JAWDJR010000017">
    <property type="protein sequence ID" value="KAK9959297.1"/>
    <property type="molecule type" value="Genomic_DNA"/>
</dbReference>
<dbReference type="Pfam" id="PF13913">
    <property type="entry name" value="zf-C2HC_2"/>
    <property type="match status" value="2"/>
</dbReference>
<comment type="similarity">
    <text evidence="1">Belongs to the ZC2HC1 family.</text>
</comment>
<feature type="compositionally biased region" description="Polar residues" evidence="7">
    <location>
        <begin position="348"/>
        <end position="361"/>
    </location>
</feature>
<evidence type="ECO:0000259" key="8">
    <source>
        <dbReference type="PROSITE" id="PS52027"/>
    </source>
</evidence>
<accession>A0AAW1ZCW5</accession>
<name>A0AAW1ZCW5_CULAL</name>
<keyword evidence="5" id="KW-0175">Coiled coil</keyword>
<proteinExistence type="inferred from homology"/>
<feature type="compositionally biased region" description="Basic and acidic residues" evidence="7">
    <location>
        <begin position="293"/>
        <end position="315"/>
    </location>
</feature>
<protein>
    <recommendedName>
        <fullName evidence="8">C2HC/C3H-type domain-containing protein</fullName>
    </recommendedName>
</protein>
<keyword evidence="4" id="KW-0862">Zinc</keyword>
<comment type="caution">
    <text evidence="9">The sequence shown here is derived from an EMBL/GenBank/DDBJ whole genome shotgun (WGS) entry which is preliminary data.</text>
</comment>
<dbReference type="Proteomes" id="UP001479290">
    <property type="component" value="Unassembled WGS sequence"/>
</dbReference>
<gene>
    <name evidence="9" type="ORF">ABG768_009428</name>
</gene>
<evidence type="ECO:0000256" key="5">
    <source>
        <dbReference type="ARBA" id="ARBA00023054"/>
    </source>
</evidence>
<evidence type="ECO:0000313" key="9">
    <source>
        <dbReference type="EMBL" id="KAK9959297.1"/>
    </source>
</evidence>
<evidence type="ECO:0000256" key="2">
    <source>
        <dbReference type="ARBA" id="ARBA00022723"/>
    </source>
</evidence>
<organism evidence="9 10">
    <name type="scientific">Culter alburnus</name>
    <name type="common">Topmouth culter</name>
    <dbReference type="NCBI Taxonomy" id="194366"/>
    <lineage>
        <taxon>Eukaryota</taxon>
        <taxon>Metazoa</taxon>
        <taxon>Chordata</taxon>
        <taxon>Craniata</taxon>
        <taxon>Vertebrata</taxon>
        <taxon>Euteleostomi</taxon>
        <taxon>Actinopterygii</taxon>
        <taxon>Neopterygii</taxon>
        <taxon>Teleostei</taxon>
        <taxon>Ostariophysi</taxon>
        <taxon>Cypriniformes</taxon>
        <taxon>Xenocyprididae</taxon>
        <taxon>Xenocypridinae</taxon>
        <taxon>Culter</taxon>
    </lineage>
</organism>